<comment type="caution">
    <text evidence="6">The sequence shown here is derived from an EMBL/GenBank/DDBJ whole genome shotgun (WGS) entry which is preliminary data.</text>
</comment>
<proteinExistence type="inferred from homology"/>
<keyword evidence="3" id="KW-0226">DNA condensation</keyword>
<dbReference type="PANTHER" id="PTHR33175:SF3">
    <property type="entry name" value="DNA-BINDING PROTEIN HU-BETA"/>
    <property type="match status" value="1"/>
</dbReference>
<comment type="similarity">
    <text evidence="2 5">Belongs to the bacterial histone-like protein family.</text>
</comment>
<evidence type="ECO:0000256" key="3">
    <source>
        <dbReference type="ARBA" id="ARBA00023067"/>
    </source>
</evidence>
<protein>
    <submittedName>
        <fullName evidence="6">HU family DNA-binding protein</fullName>
    </submittedName>
</protein>
<evidence type="ECO:0000313" key="7">
    <source>
        <dbReference type="Proteomes" id="UP001320768"/>
    </source>
</evidence>
<evidence type="ECO:0000256" key="2">
    <source>
        <dbReference type="ARBA" id="ARBA00010529"/>
    </source>
</evidence>
<dbReference type="Pfam" id="PF00216">
    <property type="entry name" value="Bac_DNA_binding"/>
    <property type="match status" value="1"/>
</dbReference>
<name>A0ABT1L3T2_9GAMM</name>
<dbReference type="PRINTS" id="PR01727">
    <property type="entry name" value="DNABINDINGHU"/>
</dbReference>
<evidence type="ECO:0000313" key="6">
    <source>
        <dbReference type="EMBL" id="MCP8351854.1"/>
    </source>
</evidence>
<dbReference type="CDD" id="cd13831">
    <property type="entry name" value="HU"/>
    <property type="match status" value="1"/>
</dbReference>
<dbReference type="Proteomes" id="UP001320768">
    <property type="component" value="Unassembled WGS sequence"/>
</dbReference>
<dbReference type="GO" id="GO:0003677">
    <property type="term" value="F:DNA binding"/>
    <property type="evidence" value="ECO:0007669"/>
    <property type="project" value="UniProtKB-KW"/>
</dbReference>
<dbReference type="RefSeq" id="WP_258568963.1">
    <property type="nucleotide sequence ID" value="NZ_JAKUDN010000001.1"/>
</dbReference>
<dbReference type="PANTHER" id="PTHR33175">
    <property type="entry name" value="DNA-BINDING PROTEIN HU"/>
    <property type="match status" value="1"/>
</dbReference>
<evidence type="ECO:0000256" key="4">
    <source>
        <dbReference type="ARBA" id="ARBA00023125"/>
    </source>
</evidence>
<sequence>MEQFIGKSQFLKKVSQDLGCSLKEAESFYEAFKSNFLTYIQAGEDIRLPGFITAHVGERAARTGRNPRTGETLHIPAKKVVKLKAGKELKDSAEAS</sequence>
<evidence type="ECO:0000256" key="1">
    <source>
        <dbReference type="ARBA" id="ARBA00003819"/>
    </source>
</evidence>
<dbReference type="SMART" id="SM00411">
    <property type="entry name" value="BHL"/>
    <property type="match status" value="1"/>
</dbReference>
<reference evidence="6 7" key="1">
    <citation type="journal article" date="2022" name="Nat. Microbiol.">
        <title>The microbiome of a bacterivorous marine choanoflagellate contains a resource-demanding obligate bacterial associate.</title>
        <authorList>
            <person name="Needham D.M."/>
            <person name="Poirier C."/>
            <person name="Bachy C."/>
            <person name="George E.E."/>
            <person name="Wilken S."/>
            <person name="Yung C.C.M."/>
            <person name="Limardo A.J."/>
            <person name="Morando M."/>
            <person name="Sudek L."/>
            <person name="Malmstrom R.R."/>
            <person name="Keeling P.J."/>
            <person name="Santoro A.E."/>
            <person name="Worden A.Z."/>
        </authorList>
    </citation>
    <scope>NUCLEOTIDE SEQUENCE [LARGE SCALE GENOMIC DNA]</scope>
    <source>
        <strain evidence="6 7">Comchoano-2</strain>
    </source>
</reference>
<dbReference type="EMBL" id="JAKUDN010000001">
    <property type="protein sequence ID" value="MCP8351854.1"/>
    <property type="molecule type" value="Genomic_DNA"/>
</dbReference>
<gene>
    <name evidence="6" type="ORF">MKS91_00900</name>
</gene>
<dbReference type="SUPFAM" id="SSF47729">
    <property type="entry name" value="IHF-like DNA-binding proteins"/>
    <property type="match status" value="1"/>
</dbReference>
<keyword evidence="7" id="KW-1185">Reference proteome</keyword>
<accession>A0ABT1L3T2</accession>
<evidence type="ECO:0000256" key="5">
    <source>
        <dbReference type="RuleBase" id="RU003939"/>
    </source>
</evidence>
<organism evidence="6 7">
    <name type="scientific">Candidatus Synchoanobacter obligatus</name>
    <dbReference type="NCBI Taxonomy" id="2919597"/>
    <lineage>
        <taxon>Bacteria</taxon>
        <taxon>Pseudomonadati</taxon>
        <taxon>Pseudomonadota</taxon>
        <taxon>Gammaproteobacteria</taxon>
        <taxon>Candidatus Comchoanobacterales</taxon>
        <taxon>Candidatus Comchoanobacteraceae</taxon>
        <taxon>Candidatus Synchoanobacter</taxon>
    </lineage>
</organism>
<dbReference type="InterPro" id="IPR000119">
    <property type="entry name" value="Hist_DNA-bd"/>
</dbReference>
<dbReference type="InterPro" id="IPR010992">
    <property type="entry name" value="IHF-like_DNA-bd_dom_sf"/>
</dbReference>
<dbReference type="Gene3D" id="4.10.520.10">
    <property type="entry name" value="IHF-like DNA-binding proteins"/>
    <property type="match status" value="1"/>
</dbReference>
<keyword evidence="4 6" id="KW-0238">DNA-binding</keyword>
<comment type="function">
    <text evidence="1">Histone-like DNA-binding protein which is capable of wrapping DNA to stabilize it, and thus to prevent its denaturation under extreme environmental conditions.</text>
</comment>